<dbReference type="Proteomes" id="UP000271889">
    <property type="component" value="Unassembled WGS sequence"/>
</dbReference>
<proteinExistence type="predicted"/>
<reference evidence="1 2" key="1">
    <citation type="submission" date="2018-11" db="EMBL/GenBank/DDBJ databases">
        <authorList>
            <consortium name="Pathogen Informatics"/>
        </authorList>
    </citation>
    <scope>NUCLEOTIDE SEQUENCE [LARGE SCALE GENOMIC DNA]</scope>
</reference>
<gene>
    <name evidence="1" type="ORF">CGOC_LOCUS1959</name>
</gene>
<keyword evidence="2" id="KW-1185">Reference proteome</keyword>
<evidence type="ECO:0000313" key="1">
    <source>
        <dbReference type="EMBL" id="VDK51094.1"/>
    </source>
</evidence>
<dbReference type="OrthoDB" id="5777586at2759"/>
<accession>A0A3P6S4L9</accession>
<name>A0A3P6S4L9_CYLGO</name>
<evidence type="ECO:0000313" key="2">
    <source>
        <dbReference type="Proteomes" id="UP000271889"/>
    </source>
</evidence>
<dbReference type="EMBL" id="UYRV01004090">
    <property type="protein sequence ID" value="VDK51094.1"/>
    <property type="molecule type" value="Genomic_DNA"/>
</dbReference>
<protein>
    <submittedName>
        <fullName evidence="1">Uncharacterized protein</fullName>
    </submittedName>
</protein>
<sequence>MPKEPTVEEPTVYYIRKVSINNLQVIKPKQEERAAPMFPNRSVCTTPCELIKCFAGSDSIDKAFDRDCSLTSFERRRRSQKQFVDKHHAHQQFFCPEQASQIEIHFTSSCSTDVILQVQAPNGETSSYLRPGRDQTVFFNPTK</sequence>
<dbReference type="AlphaFoldDB" id="A0A3P6S4L9"/>
<organism evidence="1 2">
    <name type="scientific">Cylicostephanus goldi</name>
    <name type="common">Nematode worm</name>
    <dbReference type="NCBI Taxonomy" id="71465"/>
    <lineage>
        <taxon>Eukaryota</taxon>
        <taxon>Metazoa</taxon>
        <taxon>Ecdysozoa</taxon>
        <taxon>Nematoda</taxon>
        <taxon>Chromadorea</taxon>
        <taxon>Rhabditida</taxon>
        <taxon>Rhabditina</taxon>
        <taxon>Rhabditomorpha</taxon>
        <taxon>Strongyloidea</taxon>
        <taxon>Strongylidae</taxon>
        <taxon>Cylicostephanus</taxon>
    </lineage>
</organism>
<feature type="non-terminal residue" evidence="1">
    <location>
        <position position="143"/>
    </location>
</feature>